<dbReference type="Pfam" id="PF13200">
    <property type="entry name" value="DUF4015"/>
    <property type="match status" value="1"/>
</dbReference>
<dbReference type="InterPro" id="IPR050248">
    <property type="entry name" value="Polysacc_deacetylase_ArnD"/>
</dbReference>
<feature type="domain" description="NodB homology" evidence="1">
    <location>
        <begin position="27"/>
        <end position="221"/>
    </location>
</feature>
<dbReference type="EMBL" id="LBVT01000030">
    <property type="protein sequence ID" value="KKQ90804.1"/>
    <property type="molecule type" value="Genomic_DNA"/>
</dbReference>
<dbReference type="PANTHER" id="PTHR10587:SF125">
    <property type="entry name" value="POLYSACCHARIDE DEACETYLASE YHEN-RELATED"/>
    <property type="match status" value="1"/>
</dbReference>
<dbReference type="GO" id="GO:0005975">
    <property type="term" value="P:carbohydrate metabolic process"/>
    <property type="evidence" value="ECO:0007669"/>
    <property type="project" value="InterPro"/>
</dbReference>
<accession>A0A0G0NYA6</accession>
<dbReference type="PATRIC" id="fig|1618611.3.peg.342"/>
<evidence type="ECO:0000313" key="2">
    <source>
        <dbReference type="EMBL" id="KKQ90804.1"/>
    </source>
</evidence>
<organism evidence="2 3">
    <name type="scientific">Candidatus Azambacteria bacterium GW2011_GWA2_39_10</name>
    <dbReference type="NCBI Taxonomy" id="1618611"/>
    <lineage>
        <taxon>Bacteria</taxon>
        <taxon>Candidatus Azamiibacteriota</taxon>
    </lineage>
</organism>
<protein>
    <submittedName>
        <fullName evidence="2">GTP-binding protein</fullName>
    </submittedName>
</protein>
<dbReference type="Gene3D" id="3.20.20.370">
    <property type="entry name" value="Glycoside hydrolase/deacetylase"/>
    <property type="match status" value="1"/>
</dbReference>
<dbReference type="InterPro" id="IPR011330">
    <property type="entry name" value="Glyco_hydro/deAcase_b/a-brl"/>
</dbReference>
<dbReference type="PANTHER" id="PTHR10587">
    <property type="entry name" value="GLYCOSYL TRANSFERASE-RELATED"/>
    <property type="match status" value="1"/>
</dbReference>
<name>A0A0G0NYA6_9BACT</name>
<dbReference type="InterPro" id="IPR017853">
    <property type="entry name" value="GH"/>
</dbReference>
<dbReference type="SUPFAM" id="SSF88713">
    <property type="entry name" value="Glycoside hydrolase/deacetylase"/>
    <property type="match status" value="1"/>
</dbReference>
<reference evidence="2 3" key="1">
    <citation type="journal article" date="2015" name="Nature">
        <title>rRNA introns, odd ribosomes, and small enigmatic genomes across a large radiation of phyla.</title>
        <authorList>
            <person name="Brown C.T."/>
            <person name="Hug L.A."/>
            <person name="Thomas B.C."/>
            <person name="Sharon I."/>
            <person name="Castelle C.J."/>
            <person name="Singh A."/>
            <person name="Wilkins M.J."/>
            <person name="Williams K.H."/>
            <person name="Banfield J.F."/>
        </authorList>
    </citation>
    <scope>NUCLEOTIDE SEQUENCE [LARGE SCALE GENOMIC DNA]</scope>
</reference>
<dbReference type="GO" id="GO:0016810">
    <property type="term" value="F:hydrolase activity, acting on carbon-nitrogen (but not peptide) bonds"/>
    <property type="evidence" value="ECO:0007669"/>
    <property type="project" value="InterPro"/>
</dbReference>
<comment type="caution">
    <text evidence="2">The sequence shown here is derived from an EMBL/GenBank/DDBJ whole genome shotgun (WGS) entry which is preliminary data.</text>
</comment>
<evidence type="ECO:0000313" key="3">
    <source>
        <dbReference type="Proteomes" id="UP000034706"/>
    </source>
</evidence>
<dbReference type="AlphaFoldDB" id="A0A0G0NYA6"/>
<dbReference type="Pfam" id="PF01522">
    <property type="entry name" value="Polysacc_deac_1"/>
    <property type="match status" value="1"/>
</dbReference>
<dbReference type="Gene3D" id="3.20.20.80">
    <property type="entry name" value="Glycosidases"/>
    <property type="match status" value="1"/>
</dbReference>
<proteinExistence type="predicted"/>
<evidence type="ECO:0000259" key="1">
    <source>
        <dbReference type="PROSITE" id="PS51677"/>
    </source>
</evidence>
<dbReference type="InterPro" id="IPR002509">
    <property type="entry name" value="NODB_dom"/>
</dbReference>
<dbReference type="PROSITE" id="PS51677">
    <property type="entry name" value="NODB"/>
    <property type="match status" value="1"/>
</dbReference>
<dbReference type="Proteomes" id="UP000034706">
    <property type="component" value="Unassembled WGS sequence"/>
</dbReference>
<sequence length="564" mass="65611">MKRRAGAILFFLLVFCLFPLNSFATKKLIVLTFDDGPRPYVLKNLLPLLKKYSAPATFFMIGAEILQNDKFVKEMSEKDYEIENHSWGHENFVKLFGEKGNAVVKLNLEKTSNLIFKITGRKSKFFRPPYWEINGDVEKVVRDFGLIPMKLDNPDINTMDYTDFSKHRPVEILIDRVKKNIERRENWGEYRHVLVFHELPITVEALKILIPYLTSRGYSFGTLDDFFKIKFASLTAENSSRMPVKSVYLSINHLYNRGKIDYIFSLFEGTELNAVVIDFKVDKPQINQYVKDLVVRFHQKGIYVIGRLVMFQDSYLAKNRPHLAIRNKNGDMCFSGKKVWQRYWVDMASEEAINYNIEIAKQGIDMGFDEINFDYIRFPSDLKNCNLKNDIMYSVWDGKDKYQTMRQVFSTIKQQLKNYAAKNNTRVILSIDIFGEVFAYGSEPGIGQKLSDIAEFFDVISPMAYPSHYKCKEFGLPDPNVNPYIVYKKTHEPGLKYLRSIRFGGEVRPWIQDFSIANIYDCGPIIYYGPREVRAQIKALEDLGITGFMLWNAANNYTKKALIR</sequence>
<gene>
    <name evidence="2" type="ORF">UT16_C0030G0002</name>
</gene>
<dbReference type="InterPro" id="IPR025275">
    <property type="entry name" value="DUF4015"/>
</dbReference>
<dbReference type="SUPFAM" id="SSF51445">
    <property type="entry name" value="(Trans)glycosidases"/>
    <property type="match status" value="2"/>
</dbReference>